<accession>A0AAF3FQV9</accession>
<keyword evidence="2" id="KW-1185">Reference proteome</keyword>
<keyword evidence="1" id="KW-0472">Membrane</keyword>
<dbReference type="WBParaSite" id="MBELARI_LOCUS9604">
    <property type="protein sequence ID" value="MBELARI_LOCUS9604"/>
    <property type="gene ID" value="MBELARI_LOCUS9604"/>
</dbReference>
<evidence type="ECO:0000256" key="1">
    <source>
        <dbReference type="SAM" id="Phobius"/>
    </source>
</evidence>
<organism evidence="2 3">
    <name type="scientific">Mesorhabditis belari</name>
    <dbReference type="NCBI Taxonomy" id="2138241"/>
    <lineage>
        <taxon>Eukaryota</taxon>
        <taxon>Metazoa</taxon>
        <taxon>Ecdysozoa</taxon>
        <taxon>Nematoda</taxon>
        <taxon>Chromadorea</taxon>
        <taxon>Rhabditida</taxon>
        <taxon>Rhabditina</taxon>
        <taxon>Rhabditomorpha</taxon>
        <taxon>Rhabditoidea</taxon>
        <taxon>Rhabditidae</taxon>
        <taxon>Mesorhabditinae</taxon>
        <taxon>Mesorhabditis</taxon>
    </lineage>
</organism>
<feature type="transmembrane region" description="Helical" evidence="1">
    <location>
        <begin position="137"/>
        <end position="161"/>
    </location>
</feature>
<protein>
    <submittedName>
        <fullName evidence="3">Uncharacterized protein</fullName>
    </submittedName>
</protein>
<evidence type="ECO:0000313" key="2">
    <source>
        <dbReference type="Proteomes" id="UP000887575"/>
    </source>
</evidence>
<reference evidence="3" key="1">
    <citation type="submission" date="2024-02" db="UniProtKB">
        <authorList>
            <consortium name="WormBaseParasite"/>
        </authorList>
    </citation>
    <scope>IDENTIFICATION</scope>
</reference>
<name>A0AAF3FQV9_9BILA</name>
<keyword evidence="1" id="KW-1133">Transmembrane helix</keyword>
<keyword evidence="1" id="KW-0812">Transmembrane</keyword>
<proteinExistence type="predicted"/>
<dbReference type="AlphaFoldDB" id="A0AAF3FQV9"/>
<dbReference type="Proteomes" id="UP000887575">
    <property type="component" value="Unassembled WGS sequence"/>
</dbReference>
<evidence type="ECO:0000313" key="3">
    <source>
        <dbReference type="WBParaSite" id="MBELARI_LOCUS9604"/>
    </source>
</evidence>
<feature type="transmembrane region" description="Helical" evidence="1">
    <location>
        <begin position="173"/>
        <end position="196"/>
    </location>
</feature>
<sequence length="235" mass="27054">MSIVGSVKPLAGKFDSDQRSAVDSLNGHEDVNLICEAQLNAHNINARLQGLSPVQAELYLKTLSKNLWRETSGFAFDFLVLFFDIQPTFPIIALRYREIFAFKPLIGFYYKYQFPDKEYLQPDPQISVYFAPSVNPFIFVQFLAPLVSTAPPLMLGCFACLDFRLPYEYFNSFIPILFSLNTYWISFTCIYFNSLYRSYFLRKVLRISRNGETTFHQTTVSVLPSTQFKSTVIGK</sequence>